<dbReference type="OrthoDB" id="2013972at2759"/>
<evidence type="ECO:0000256" key="11">
    <source>
        <dbReference type="PROSITE-ProRule" id="PRU00221"/>
    </source>
</evidence>
<dbReference type="InterPro" id="IPR015943">
    <property type="entry name" value="WD40/YVTN_repeat-like_dom_sf"/>
</dbReference>
<evidence type="ECO:0000256" key="5">
    <source>
        <dbReference type="ARBA" id="ARBA00022737"/>
    </source>
</evidence>
<evidence type="ECO:0000256" key="1">
    <source>
        <dbReference type="ARBA" id="ARBA00004648"/>
    </source>
</evidence>
<name>A0A165QT67_EXIGL</name>
<evidence type="ECO:0000256" key="13">
    <source>
        <dbReference type="SAM" id="Phobius"/>
    </source>
</evidence>
<evidence type="ECO:0000313" key="15">
    <source>
        <dbReference type="Proteomes" id="UP000077266"/>
    </source>
</evidence>
<dbReference type="InterPro" id="IPR036322">
    <property type="entry name" value="WD40_repeat_dom_sf"/>
</dbReference>
<feature type="repeat" description="WD" evidence="11">
    <location>
        <begin position="352"/>
        <end position="382"/>
    </location>
</feature>
<feature type="region of interest" description="Disordered" evidence="12">
    <location>
        <begin position="208"/>
        <end position="232"/>
    </location>
</feature>
<keyword evidence="5" id="KW-0677">Repeat</keyword>
<evidence type="ECO:0000313" key="14">
    <source>
        <dbReference type="EMBL" id="KZW04037.1"/>
    </source>
</evidence>
<dbReference type="SUPFAM" id="SSF50978">
    <property type="entry name" value="WD40 repeat-like"/>
    <property type="match status" value="1"/>
</dbReference>
<dbReference type="Gene3D" id="2.130.10.10">
    <property type="entry name" value="YVTN repeat-like/Quinoprotein amine dehydrogenase"/>
    <property type="match status" value="1"/>
</dbReference>
<feature type="transmembrane region" description="Helical" evidence="13">
    <location>
        <begin position="397"/>
        <end position="417"/>
    </location>
</feature>
<keyword evidence="6" id="KW-0256">Endoplasmic reticulum</keyword>
<dbReference type="STRING" id="1314781.A0A165QT67"/>
<proteinExistence type="predicted"/>
<dbReference type="AlphaFoldDB" id="A0A165QT67"/>
<evidence type="ECO:0000256" key="12">
    <source>
        <dbReference type="SAM" id="MobiDB-lite"/>
    </source>
</evidence>
<gene>
    <name evidence="14" type="ORF">EXIGLDRAFT_827966</name>
</gene>
<keyword evidence="3 11" id="KW-0853">WD repeat</keyword>
<dbReference type="Proteomes" id="UP000077266">
    <property type="component" value="Unassembled WGS sequence"/>
</dbReference>
<feature type="compositionally biased region" description="Basic residues" evidence="12">
    <location>
        <begin position="216"/>
        <end position="226"/>
    </location>
</feature>
<evidence type="ECO:0000256" key="7">
    <source>
        <dbReference type="ARBA" id="ARBA00022892"/>
    </source>
</evidence>
<evidence type="ECO:0000256" key="8">
    <source>
        <dbReference type="ARBA" id="ARBA00022927"/>
    </source>
</evidence>
<organism evidence="14 15">
    <name type="scientific">Exidia glandulosa HHB12029</name>
    <dbReference type="NCBI Taxonomy" id="1314781"/>
    <lineage>
        <taxon>Eukaryota</taxon>
        <taxon>Fungi</taxon>
        <taxon>Dikarya</taxon>
        <taxon>Basidiomycota</taxon>
        <taxon>Agaricomycotina</taxon>
        <taxon>Agaricomycetes</taxon>
        <taxon>Auriculariales</taxon>
        <taxon>Exidiaceae</taxon>
        <taxon>Exidia</taxon>
    </lineage>
</organism>
<dbReference type="GO" id="GO:0005789">
    <property type="term" value="C:endoplasmic reticulum membrane"/>
    <property type="evidence" value="ECO:0007669"/>
    <property type="project" value="UniProtKB-SubCell"/>
</dbReference>
<reference evidence="14 15" key="1">
    <citation type="journal article" date="2016" name="Mol. Biol. Evol.">
        <title>Comparative Genomics of Early-Diverging Mushroom-Forming Fungi Provides Insights into the Origins of Lignocellulose Decay Capabilities.</title>
        <authorList>
            <person name="Nagy L.G."/>
            <person name="Riley R."/>
            <person name="Tritt A."/>
            <person name="Adam C."/>
            <person name="Daum C."/>
            <person name="Floudas D."/>
            <person name="Sun H."/>
            <person name="Yadav J.S."/>
            <person name="Pangilinan J."/>
            <person name="Larsson K.H."/>
            <person name="Matsuura K."/>
            <person name="Barry K."/>
            <person name="Labutti K."/>
            <person name="Kuo R."/>
            <person name="Ohm R.A."/>
            <person name="Bhattacharya S.S."/>
            <person name="Shirouzu T."/>
            <person name="Yoshinaga Y."/>
            <person name="Martin F.M."/>
            <person name="Grigoriev I.V."/>
            <person name="Hibbett D.S."/>
        </authorList>
    </citation>
    <scope>NUCLEOTIDE SEQUENCE [LARGE SCALE GENOMIC DNA]</scope>
    <source>
        <strain evidence="14 15">HHB12029</strain>
    </source>
</reference>
<evidence type="ECO:0000256" key="10">
    <source>
        <dbReference type="ARBA" id="ARBA00023136"/>
    </source>
</evidence>
<dbReference type="PANTHER" id="PTHR23284">
    <property type="entry name" value="PROLACTIN REGULATORY ELEMENT BINDING PROTEIN"/>
    <property type="match status" value="1"/>
</dbReference>
<keyword evidence="8" id="KW-0653">Protein transport</keyword>
<dbReference type="GO" id="GO:0003400">
    <property type="term" value="P:regulation of COPII vesicle coating"/>
    <property type="evidence" value="ECO:0007669"/>
    <property type="project" value="TreeGrafter"/>
</dbReference>
<evidence type="ECO:0000256" key="9">
    <source>
        <dbReference type="ARBA" id="ARBA00022989"/>
    </source>
</evidence>
<keyword evidence="4 13" id="KW-0812">Transmembrane</keyword>
<comment type="subcellular location">
    <subcellularLocation>
        <location evidence="1">Endoplasmic reticulum membrane</location>
        <topology evidence="1">Single-pass type II membrane protein</topology>
    </subcellularLocation>
</comment>
<evidence type="ECO:0000256" key="4">
    <source>
        <dbReference type="ARBA" id="ARBA00022692"/>
    </source>
</evidence>
<accession>A0A165QT67</accession>
<dbReference type="InterPro" id="IPR045260">
    <property type="entry name" value="Sec12-like"/>
</dbReference>
<protein>
    <submittedName>
        <fullName evidence="14">Uncharacterized protein</fullName>
    </submittedName>
</protein>
<sequence>MRAKHVQHELATFPIYSAAFLSPNQLVLGGGGGASKTGIKNKVRLYTVSDDAQKLDLVSELQLGAGEDTPMSMVACPGAECNSVVCGVNSAQDAFEKGENQNCRLVRVDGEAKSIQVATTRRTITSKDTSTYQRVVAFAPDGSFLATGSTSNEVAFLQYPSLDSTCDALTIPTSDGELYDVTISDTLVVIATTTNLLVYRWNEARSSSPVVDTGTKSKKSKAKKAKSTTASGSGSSVELELAQKIPLPSWAGKGSSFRAARFSPTDATCLYVIVNASVPAGRKYARKSFAFRYTLGADPAKWAREHGKRALGDKNVSCFDVSASGKLLAFGSSDCAIGVLDAQSFAPVVTILRAHEFPATTIRFNPTSTLLVSGSADDSLRIVALPESFGYMNTGSWILLAIAIIVLLIAILARVFFGAPLLPSA</sequence>
<dbReference type="EMBL" id="KV425882">
    <property type="protein sequence ID" value="KZW04037.1"/>
    <property type="molecule type" value="Genomic_DNA"/>
</dbReference>
<dbReference type="GO" id="GO:0005085">
    <property type="term" value="F:guanyl-nucleotide exchange factor activity"/>
    <property type="evidence" value="ECO:0007669"/>
    <property type="project" value="InterPro"/>
</dbReference>
<keyword evidence="7" id="KW-0931">ER-Golgi transport</keyword>
<dbReference type="InterPro" id="IPR001680">
    <property type="entry name" value="WD40_rpt"/>
</dbReference>
<dbReference type="PANTHER" id="PTHR23284:SF0">
    <property type="entry name" value="PROLACTIN REGULATORY ELEMENT-BINDING PROTEIN"/>
    <property type="match status" value="1"/>
</dbReference>
<evidence type="ECO:0000256" key="3">
    <source>
        <dbReference type="ARBA" id="ARBA00022574"/>
    </source>
</evidence>
<dbReference type="FunCoup" id="A0A165QT67">
    <property type="interactions" value="85"/>
</dbReference>
<dbReference type="Pfam" id="PF00400">
    <property type="entry name" value="WD40"/>
    <property type="match status" value="1"/>
</dbReference>
<keyword evidence="2" id="KW-0813">Transport</keyword>
<keyword evidence="10 13" id="KW-0472">Membrane</keyword>
<dbReference type="GO" id="GO:0006888">
    <property type="term" value="P:endoplasmic reticulum to Golgi vesicle-mediated transport"/>
    <property type="evidence" value="ECO:0007669"/>
    <property type="project" value="TreeGrafter"/>
</dbReference>
<dbReference type="PROSITE" id="PS50082">
    <property type="entry name" value="WD_REPEATS_2"/>
    <property type="match status" value="1"/>
</dbReference>
<evidence type="ECO:0000256" key="2">
    <source>
        <dbReference type="ARBA" id="ARBA00022448"/>
    </source>
</evidence>
<dbReference type="PROSITE" id="PS50294">
    <property type="entry name" value="WD_REPEATS_REGION"/>
    <property type="match status" value="1"/>
</dbReference>
<dbReference type="GO" id="GO:0015031">
    <property type="term" value="P:protein transport"/>
    <property type="evidence" value="ECO:0007669"/>
    <property type="project" value="UniProtKB-KW"/>
</dbReference>
<dbReference type="SMART" id="SM00320">
    <property type="entry name" value="WD40"/>
    <property type="match status" value="3"/>
</dbReference>
<keyword evidence="9 13" id="KW-1133">Transmembrane helix</keyword>
<keyword evidence="15" id="KW-1185">Reference proteome</keyword>
<evidence type="ECO:0000256" key="6">
    <source>
        <dbReference type="ARBA" id="ARBA00022824"/>
    </source>
</evidence>
<dbReference type="InParanoid" id="A0A165QT67"/>